<keyword evidence="3 6" id="KW-0812">Transmembrane</keyword>
<evidence type="ECO:0000256" key="6">
    <source>
        <dbReference type="SAM" id="Phobius"/>
    </source>
</evidence>
<dbReference type="Proteomes" id="UP000093366">
    <property type="component" value="Unassembled WGS sequence"/>
</dbReference>
<comment type="subcellular location">
    <subcellularLocation>
        <location evidence="1">Cell membrane</location>
        <topology evidence="1">Multi-pass membrane protein</topology>
    </subcellularLocation>
</comment>
<sequence>MSALLAMGLYAFSMSITPGPVNIIIFSRAVKVGVGRTIPFVLGATLGFSGVLFSAGVGLSLLIQQYVWLTNLIALLGCGFICYLAIQFFKSDSPLQSSSKSQIGFWSGAALMVLNPKAWLAAIAGTSLFVEEGHLSGLIVFVSLYAIICFLSLSLWAIVGKKMSDTFALSRYITCLNRLTGGLLLAVCGYVLLGLSFI</sequence>
<feature type="transmembrane region" description="Helical" evidence="6">
    <location>
        <begin position="136"/>
        <end position="159"/>
    </location>
</feature>
<reference evidence="8" key="1">
    <citation type="submission" date="2016-07" db="EMBL/GenBank/DDBJ databases">
        <authorList>
            <person name="Florea S."/>
            <person name="Webb J.S."/>
            <person name="Jaromczyk J."/>
            <person name="Schardl C.L."/>
        </authorList>
    </citation>
    <scope>NUCLEOTIDE SEQUENCE [LARGE SCALE GENOMIC DNA]</scope>
    <source>
        <strain evidence="8">IPB1</strain>
    </source>
</reference>
<feature type="transmembrane region" description="Helical" evidence="6">
    <location>
        <begin position="109"/>
        <end position="130"/>
    </location>
</feature>
<organism evidence="7 8">
    <name type="scientific">Pseudoalteromonas luteoviolacea</name>
    <dbReference type="NCBI Taxonomy" id="43657"/>
    <lineage>
        <taxon>Bacteria</taxon>
        <taxon>Pseudomonadati</taxon>
        <taxon>Pseudomonadota</taxon>
        <taxon>Gammaproteobacteria</taxon>
        <taxon>Alteromonadales</taxon>
        <taxon>Pseudoalteromonadaceae</taxon>
        <taxon>Pseudoalteromonas</taxon>
    </lineage>
</organism>
<dbReference type="InterPro" id="IPR001123">
    <property type="entry name" value="LeuE-type"/>
</dbReference>
<gene>
    <name evidence="7" type="ORF">A7985_10575</name>
</gene>
<evidence type="ECO:0008006" key="9">
    <source>
        <dbReference type="Google" id="ProtNLM"/>
    </source>
</evidence>
<name>A0A1C0TSI6_9GAMM</name>
<evidence type="ECO:0000256" key="5">
    <source>
        <dbReference type="ARBA" id="ARBA00023136"/>
    </source>
</evidence>
<evidence type="ECO:0000256" key="1">
    <source>
        <dbReference type="ARBA" id="ARBA00004651"/>
    </source>
</evidence>
<feature type="transmembrane region" description="Helical" evidence="6">
    <location>
        <begin position="6"/>
        <end position="26"/>
    </location>
</feature>
<keyword evidence="5 6" id="KW-0472">Membrane</keyword>
<accession>A0A1C0TSI6</accession>
<dbReference type="OrthoDB" id="9812084at2"/>
<evidence type="ECO:0000256" key="3">
    <source>
        <dbReference type="ARBA" id="ARBA00022692"/>
    </source>
</evidence>
<dbReference type="GO" id="GO:0005886">
    <property type="term" value="C:plasma membrane"/>
    <property type="evidence" value="ECO:0007669"/>
    <property type="project" value="UniProtKB-SubCell"/>
</dbReference>
<feature type="transmembrane region" description="Helical" evidence="6">
    <location>
        <begin position="68"/>
        <end position="89"/>
    </location>
</feature>
<evidence type="ECO:0000256" key="4">
    <source>
        <dbReference type="ARBA" id="ARBA00022989"/>
    </source>
</evidence>
<feature type="transmembrane region" description="Helical" evidence="6">
    <location>
        <begin position="38"/>
        <end position="62"/>
    </location>
</feature>
<comment type="caution">
    <text evidence="7">The sequence shown here is derived from an EMBL/GenBank/DDBJ whole genome shotgun (WGS) entry which is preliminary data.</text>
</comment>
<dbReference type="AlphaFoldDB" id="A0A1C0TSI6"/>
<keyword evidence="4 6" id="KW-1133">Transmembrane helix</keyword>
<dbReference type="PANTHER" id="PTHR30086:SF20">
    <property type="entry name" value="ARGININE EXPORTER PROTEIN ARGO-RELATED"/>
    <property type="match status" value="1"/>
</dbReference>
<keyword evidence="2" id="KW-1003">Cell membrane</keyword>
<evidence type="ECO:0000256" key="2">
    <source>
        <dbReference type="ARBA" id="ARBA00022475"/>
    </source>
</evidence>
<dbReference type="GO" id="GO:0033228">
    <property type="term" value="P:cysteine export across plasma membrane"/>
    <property type="evidence" value="ECO:0007669"/>
    <property type="project" value="TreeGrafter"/>
</dbReference>
<dbReference type="RefSeq" id="WP_065790419.1">
    <property type="nucleotide sequence ID" value="NZ_JAGJED010000002.1"/>
</dbReference>
<dbReference type="GO" id="GO:0015171">
    <property type="term" value="F:amino acid transmembrane transporter activity"/>
    <property type="evidence" value="ECO:0007669"/>
    <property type="project" value="TreeGrafter"/>
</dbReference>
<protein>
    <recommendedName>
        <fullName evidence="9">Lysine transporter LysE</fullName>
    </recommendedName>
</protein>
<dbReference type="Pfam" id="PF01810">
    <property type="entry name" value="LysE"/>
    <property type="match status" value="1"/>
</dbReference>
<dbReference type="EMBL" id="MAUJ01000002">
    <property type="protein sequence ID" value="OCQ22220.1"/>
    <property type="molecule type" value="Genomic_DNA"/>
</dbReference>
<proteinExistence type="predicted"/>
<evidence type="ECO:0000313" key="8">
    <source>
        <dbReference type="Proteomes" id="UP000093366"/>
    </source>
</evidence>
<evidence type="ECO:0000313" key="7">
    <source>
        <dbReference type="EMBL" id="OCQ22220.1"/>
    </source>
</evidence>
<feature type="transmembrane region" description="Helical" evidence="6">
    <location>
        <begin position="179"/>
        <end position="197"/>
    </location>
</feature>
<dbReference type="PANTHER" id="PTHR30086">
    <property type="entry name" value="ARGININE EXPORTER PROTEIN ARGO"/>
    <property type="match status" value="1"/>
</dbReference>